<keyword evidence="3" id="KW-0808">Transferase</keyword>
<organism evidence="3 4">
    <name type="scientific">Tautonia plasticadhaerens</name>
    <dbReference type="NCBI Taxonomy" id="2527974"/>
    <lineage>
        <taxon>Bacteria</taxon>
        <taxon>Pseudomonadati</taxon>
        <taxon>Planctomycetota</taxon>
        <taxon>Planctomycetia</taxon>
        <taxon>Isosphaerales</taxon>
        <taxon>Isosphaeraceae</taxon>
        <taxon>Tautonia</taxon>
    </lineage>
</organism>
<feature type="domain" description="Glycosyltransferase 2-like" evidence="2">
    <location>
        <begin position="49"/>
        <end position="222"/>
    </location>
</feature>
<reference evidence="3 4" key="1">
    <citation type="submission" date="2019-02" db="EMBL/GenBank/DDBJ databases">
        <title>Deep-cultivation of Planctomycetes and their phenomic and genomic characterization uncovers novel biology.</title>
        <authorList>
            <person name="Wiegand S."/>
            <person name="Jogler M."/>
            <person name="Boedeker C."/>
            <person name="Pinto D."/>
            <person name="Vollmers J."/>
            <person name="Rivas-Marin E."/>
            <person name="Kohn T."/>
            <person name="Peeters S.H."/>
            <person name="Heuer A."/>
            <person name="Rast P."/>
            <person name="Oberbeckmann S."/>
            <person name="Bunk B."/>
            <person name="Jeske O."/>
            <person name="Meyerdierks A."/>
            <person name="Storesund J.E."/>
            <person name="Kallscheuer N."/>
            <person name="Luecker S."/>
            <person name="Lage O.M."/>
            <person name="Pohl T."/>
            <person name="Merkel B.J."/>
            <person name="Hornburger P."/>
            <person name="Mueller R.-W."/>
            <person name="Bruemmer F."/>
            <person name="Labrenz M."/>
            <person name="Spormann A.M."/>
            <person name="Op den Camp H."/>
            <person name="Overmann J."/>
            <person name="Amann R."/>
            <person name="Jetten M.S.M."/>
            <person name="Mascher T."/>
            <person name="Medema M.H."/>
            <person name="Devos D.P."/>
            <person name="Kaster A.-K."/>
            <person name="Ovreas L."/>
            <person name="Rohde M."/>
            <person name="Galperin M.Y."/>
            <person name="Jogler C."/>
        </authorList>
    </citation>
    <scope>NUCLEOTIDE SEQUENCE [LARGE SCALE GENOMIC DNA]</scope>
    <source>
        <strain evidence="3 4">ElP</strain>
    </source>
</reference>
<evidence type="ECO:0000313" key="3">
    <source>
        <dbReference type="EMBL" id="QDV35431.1"/>
    </source>
</evidence>
<dbReference type="SUPFAM" id="SSF53448">
    <property type="entry name" value="Nucleotide-diphospho-sugar transferases"/>
    <property type="match status" value="1"/>
</dbReference>
<dbReference type="GO" id="GO:0016757">
    <property type="term" value="F:glycosyltransferase activity"/>
    <property type="evidence" value="ECO:0007669"/>
    <property type="project" value="UniProtKB-KW"/>
</dbReference>
<dbReference type="PANTHER" id="PTHR43646">
    <property type="entry name" value="GLYCOSYLTRANSFERASE"/>
    <property type="match status" value="1"/>
</dbReference>
<gene>
    <name evidence="3" type="primary">crtQ_2</name>
    <name evidence="3" type="ORF">ElP_33340</name>
</gene>
<keyword evidence="1" id="KW-0812">Transmembrane</keyword>
<dbReference type="Gene3D" id="3.90.550.10">
    <property type="entry name" value="Spore Coat Polysaccharide Biosynthesis Protein SpsA, Chain A"/>
    <property type="match status" value="1"/>
</dbReference>
<dbReference type="InterPro" id="IPR001173">
    <property type="entry name" value="Glyco_trans_2-like"/>
</dbReference>
<dbReference type="EC" id="2.4.1.-" evidence="3"/>
<proteinExistence type="predicted"/>
<dbReference type="CDD" id="cd00761">
    <property type="entry name" value="Glyco_tranf_GTA_type"/>
    <property type="match status" value="1"/>
</dbReference>
<name>A0A518H3K0_9BACT</name>
<dbReference type="RefSeq" id="WP_145271038.1">
    <property type="nucleotide sequence ID" value="NZ_CP036426.1"/>
</dbReference>
<protein>
    <submittedName>
        <fullName evidence="3">4,4'-diaponeurosporenoate glycosyltransferase</fullName>
        <ecNumber evidence="3">2.4.1.-</ecNumber>
    </submittedName>
</protein>
<evidence type="ECO:0000313" key="4">
    <source>
        <dbReference type="Proteomes" id="UP000317835"/>
    </source>
</evidence>
<dbReference type="InterPro" id="IPR029044">
    <property type="entry name" value="Nucleotide-diphossugar_trans"/>
</dbReference>
<dbReference type="Pfam" id="PF00535">
    <property type="entry name" value="Glycos_transf_2"/>
    <property type="match status" value="1"/>
</dbReference>
<keyword evidence="1" id="KW-0472">Membrane</keyword>
<dbReference type="PANTHER" id="PTHR43646:SF3">
    <property type="entry name" value="SLR1566 PROTEIN"/>
    <property type="match status" value="1"/>
</dbReference>
<dbReference type="AlphaFoldDB" id="A0A518H3K0"/>
<evidence type="ECO:0000256" key="1">
    <source>
        <dbReference type="SAM" id="Phobius"/>
    </source>
</evidence>
<dbReference type="OrthoDB" id="9806525at2"/>
<feature type="transmembrane region" description="Helical" evidence="1">
    <location>
        <begin position="356"/>
        <end position="378"/>
    </location>
</feature>
<dbReference type="Proteomes" id="UP000317835">
    <property type="component" value="Chromosome"/>
</dbReference>
<keyword evidence="3" id="KW-0328">Glycosyltransferase</keyword>
<feature type="transmembrane region" description="Helical" evidence="1">
    <location>
        <begin position="294"/>
        <end position="315"/>
    </location>
</feature>
<sequence length="401" mass="43096">MSIAFVVSIAVALGWLGLAALCIGRSRDSRRLPPADAPPGPDAPTVVAVVPARNEEGRIGETLRCLMAQEYPHLSILVVDDQSTDATAGVVRSASPGAGTEAHPVRLLPGGDRPEGWVGKTWALHQGVEATDSEWIWMVDADLWLHPRALATAMEQADRAGADLVSFLGRPRCETFWQGSIALALVQILSMLYPLRRVNDPTRAEALAHGAFVLIRRSTYDRVGGIGSVRGEIVEDIRFASRVKAEGGRIRASAAPALSQTHMYGTFGDIWRGLRKNAYAGMDYLPHKYVTGSILGLLMAWAPPLSLLIGLVGLLTPRAPSPSPVAWAAVGLSGWLAQAAAAMPAVVFLELPRIFAFSLPAGIAAYVAITSASVWHYARGRVLWKDRAFPSRVVKPRPSRD</sequence>
<accession>A0A518H3K0</accession>
<keyword evidence="1" id="KW-1133">Transmembrane helix</keyword>
<dbReference type="EMBL" id="CP036426">
    <property type="protein sequence ID" value="QDV35431.1"/>
    <property type="molecule type" value="Genomic_DNA"/>
</dbReference>
<feature type="transmembrane region" description="Helical" evidence="1">
    <location>
        <begin position="327"/>
        <end position="349"/>
    </location>
</feature>
<keyword evidence="4" id="KW-1185">Reference proteome</keyword>
<evidence type="ECO:0000259" key="2">
    <source>
        <dbReference type="Pfam" id="PF00535"/>
    </source>
</evidence>
<dbReference type="KEGG" id="tpla:ElP_33340"/>